<evidence type="ECO:0000313" key="1">
    <source>
        <dbReference type="EMBL" id="PSF34518.1"/>
    </source>
</evidence>
<reference evidence="1 2" key="1">
    <citation type="submission" date="2018-03" db="EMBL/GenBank/DDBJ databases">
        <title>The ancient ancestry and fast evolution of plastids.</title>
        <authorList>
            <person name="Moore K.R."/>
            <person name="Magnabosco C."/>
            <person name="Momper L."/>
            <person name="Gold D.A."/>
            <person name="Bosak T."/>
            <person name="Fournier G.P."/>
        </authorList>
    </citation>
    <scope>NUCLEOTIDE SEQUENCE [LARGE SCALE GENOMIC DNA]</scope>
    <source>
        <strain evidence="1 2">CCALA 016</strain>
    </source>
</reference>
<proteinExistence type="predicted"/>
<sequence>MTQITINIPDELISRLNSLPTPVSDIIAIALEKYLEETYNITHTETWKLCGTLEISQPDPKYIVGKNEQGEIMTNYAEKIDEIFS</sequence>
<gene>
    <name evidence="1" type="ORF">C7H19_18735</name>
</gene>
<name>A0A2T1LTT2_9CHRO</name>
<comment type="caution">
    <text evidence="1">The sequence shown here is derived from an EMBL/GenBank/DDBJ whole genome shotgun (WGS) entry which is preliminary data.</text>
</comment>
<dbReference type="Proteomes" id="UP000239001">
    <property type="component" value="Unassembled WGS sequence"/>
</dbReference>
<accession>A0A2T1LTT2</accession>
<evidence type="ECO:0000313" key="2">
    <source>
        <dbReference type="Proteomes" id="UP000239001"/>
    </source>
</evidence>
<dbReference type="EMBL" id="PXOH01000026">
    <property type="protein sequence ID" value="PSF34518.1"/>
    <property type="molecule type" value="Genomic_DNA"/>
</dbReference>
<dbReference type="OrthoDB" id="583632at2"/>
<keyword evidence="2" id="KW-1185">Reference proteome</keyword>
<reference evidence="1 2" key="2">
    <citation type="submission" date="2018-03" db="EMBL/GenBank/DDBJ databases">
        <authorList>
            <person name="Keele B.F."/>
        </authorList>
    </citation>
    <scope>NUCLEOTIDE SEQUENCE [LARGE SCALE GENOMIC DNA]</scope>
    <source>
        <strain evidence="1 2">CCALA 016</strain>
    </source>
</reference>
<dbReference type="AlphaFoldDB" id="A0A2T1LTT2"/>
<protein>
    <submittedName>
        <fullName evidence="1">Uncharacterized protein</fullName>
    </submittedName>
</protein>
<organism evidence="1 2">
    <name type="scientific">Aphanothece hegewaldii CCALA 016</name>
    <dbReference type="NCBI Taxonomy" id="2107694"/>
    <lineage>
        <taxon>Bacteria</taxon>
        <taxon>Bacillati</taxon>
        <taxon>Cyanobacteriota</taxon>
        <taxon>Cyanophyceae</taxon>
        <taxon>Oscillatoriophycideae</taxon>
        <taxon>Chroococcales</taxon>
        <taxon>Aphanothecaceae</taxon>
        <taxon>Aphanothece</taxon>
    </lineage>
</organism>